<dbReference type="KEGG" id="mrub:DEO27_027285"/>
<organism evidence="8 9">
    <name type="scientific">Mucilaginibacter rubeus</name>
    <dbReference type="NCBI Taxonomy" id="2027860"/>
    <lineage>
        <taxon>Bacteria</taxon>
        <taxon>Pseudomonadati</taxon>
        <taxon>Bacteroidota</taxon>
        <taxon>Sphingobacteriia</taxon>
        <taxon>Sphingobacteriales</taxon>
        <taxon>Sphingobacteriaceae</taxon>
        <taxon>Mucilaginibacter</taxon>
    </lineage>
</organism>
<evidence type="ECO:0000259" key="7">
    <source>
        <dbReference type="PROSITE" id="PS50113"/>
    </source>
</evidence>
<evidence type="ECO:0000256" key="3">
    <source>
        <dbReference type="ARBA" id="ARBA00022553"/>
    </source>
</evidence>
<dbReference type="PANTHER" id="PTHR43304">
    <property type="entry name" value="PHYTOCHROME-LIKE PROTEIN CPH1"/>
    <property type="match status" value="1"/>
</dbReference>
<feature type="domain" description="PAC" evidence="7">
    <location>
        <begin position="325"/>
        <end position="382"/>
    </location>
</feature>
<evidence type="ECO:0000256" key="5">
    <source>
        <dbReference type="ARBA" id="ARBA00022777"/>
    </source>
</evidence>
<dbReference type="RefSeq" id="WP_112571403.1">
    <property type="nucleotide sequence ID" value="NZ_CP043450.1"/>
</dbReference>
<comment type="catalytic activity">
    <reaction evidence="1">
        <text>ATP + protein L-histidine = ADP + protein N-phospho-L-histidine.</text>
        <dbReference type="EC" id="2.7.13.3"/>
    </reaction>
</comment>
<keyword evidence="4" id="KW-0808">Transferase</keyword>
<dbReference type="AlphaFoldDB" id="A0A5C1I623"/>
<feature type="domain" description="PAC" evidence="7">
    <location>
        <begin position="196"/>
        <end position="252"/>
    </location>
</feature>
<evidence type="ECO:0000313" key="9">
    <source>
        <dbReference type="Proteomes" id="UP000251402"/>
    </source>
</evidence>
<dbReference type="OrthoDB" id="6231665at2"/>
<keyword evidence="9" id="KW-1185">Reference proteome</keyword>
<reference evidence="8" key="1">
    <citation type="submission" date="2019-08" db="EMBL/GenBank/DDBJ databases">
        <title>Comparative genome analysis confer to the adaptation heavy metal polluted environment.</title>
        <authorList>
            <person name="Li Y."/>
        </authorList>
    </citation>
    <scope>NUCLEOTIDE SEQUENCE [LARGE SCALE GENOMIC DNA]</scope>
    <source>
        <strain evidence="8">P1</strain>
    </source>
</reference>
<keyword evidence="3" id="KW-0597">Phosphoprotein</keyword>
<dbReference type="InterPro" id="IPR013656">
    <property type="entry name" value="PAS_4"/>
</dbReference>
<dbReference type="EMBL" id="CP043450">
    <property type="protein sequence ID" value="QEM13557.1"/>
    <property type="molecule type" value="Genomic_DNA"/>
</dbReference>
<dbReference type="PANTHER" id="PTHR43304:SF1">
    <property type="entry name" value="PAC DOMAIN-CONTAINING PROTEIN"/>
    <property type="match status" value="1"/>
</dbReference>
<dbReference type="InterPro" id="IPR000700">
    <property type="entry name" value="PAS-assoc_C"/>
</dbReference>
<dbReference type="InterPro" id="IPR036097">
    <property type="entry name" value="HisK_dim/P_sf"/>
</dbReference>
<dbReference type="Pfam" id="PF13426">
    <property type="entry name" value="PAS_9"/>
    <property type="match status" value="1"/>
</dbReference>
<dbReference type="InterPro" id="IPR000014">
    <property type="entry name" value="PAS"/>
</dbReference>
<dbReference type="PROSITE" id="PS50113">
    <property type="entry name" value="PAC"/>
    <property type="match status" value="2"/>
</dbReference>
<dbReference type="CDD" id="cd00130">
    <property type="entry name" value="PAS"/>
    <property type="match status" value="1"/>
</dbReference>
<dbReference type="SUPFAM" id="SSF47384">
    <property type="entry name" value="Homodimeric domain of signal transducing histidine kinase"/>
    <property type="match status" value="1"/>
</dbReference>
<proteinExistence type="predicted"/>
<name>A0A5C1I623_9SPHI</name>
<dbReference type="GO" id="GO:0000155">
    <property type="term" value="F:phosphorelay sensor kinase activity"/>
    <property type="evidence" value="ECO:0007669"/>
    <property type="project" value="InterPro"/>
</dbReference>
<dbReference type="Pfam" id="PF08448">
    <property type="entry name" value="PAS_4"/>
    <property type="match status" value="1"/>
</dbReference>
<dbReference type="InterPro" id="IPR003661">
    <property type="entry name" value="HisK_dim/P_dom"/>
</dbReference>
<gene>
    <name evidence="8" type="ORF">DEO27_027285</name>
</gene>
<evidence type="ECO:0000256" key="2">
    <source>
        <dbReference type="ARBA" id="ARBA00012438"/>
    </source>
</evidence>
<sequence length="456" mass="51644">MFNPNPAAKGNCTIVFDLDEQKYLFVSENFYSLFGVGVEHLHQNTNFLNGLVKPKVLADIKRLTAELPPGESIQMTYHLEANQKQLTEKRTLTIDGLTGHKIILSNITSALAVVSTPGSLGKVGLRERFLDSLINSQTNFLIRIGIDGKFTFVNRQFLKTFGYAVDEIIGHHFSKTTIPEEAHLCEEAFSNCINNPGKIIRLIHKKPAKDGTLHDTEWEFVSIADNEGNIFEVQGIGRDITPQMQMREEALQIKDSLEALINNTQDHIWSVDKELRYLYMNQAYVEQVTYLTGVQPYRGQYSYKHEGFSRQIIDDWTVYYNRALNGERYSIISESIDPANGQSLYFEVSFNPIYTAAGDIIGAGCFGHNITERLKIQKELVDQNERLRNIASLSSHELRRPVASMLGLIGLMDREDFYNPENKEIIAHLFTVSAEIDAAIRLVVDSTMPNKTARTK</sequence>
<dbReference type="Gene3D" id="3.30.450.20">
    <property type="entry name" value="PAS domain"/>
    <property type="match status" value="2"/>
</dbReference>
<accession>A0A5C1I623</accession>
<dbReference type="Proteomes" id="UP000251402">
    <property type="component" value="Chromosome"/>
</dbReference>
<dbReference type="InterPro" id="IPR035965">
    <property type="entry name" value="PAS-like_dom_sf"/>
</dbReference>
<evidence type="ECO:0000259" key="6">
    <source>
        <dbReference type="PROSITE" id="PS50112"/>
    </source>
</evidence>
<dbReference type="InterPro" id="IPR052162">
    <property type="entry name" value="Sensor_kinase/Photoreceptor"/>
</dbReference>
<protein>
    <recommendedName>
        <fullName evidence="2">histidine kinase</fullName>
        <ecNumber evidence="2">2.7.13.3</ecNumber>
    </recommendedName>
</protein>
<dbReference type="SMART" id="SM00091">
    <property type="entry name" value="PAS"/>
    <property type="match status" value="1"/>
</dbReference>
<dbReference type="NCBIfam" id="TIGR00229">
    <property type="entry name" value="sensory_box"/>
    <property type="match status" value="2"/>
</dbReference>
<evidence type="ECO:0000256" key="4">
    <source>
        <dbReference type="ARBA" id="ARBA00022679"/>
    </source>
</evidence>
<dbReference type="PROSITE" id="PS50112">
    <property type="entry name" value="PAS"/>
    <property type="match status" value="1"/>
</dbReference>
<keyword evidence="5" id="KW-0418">Kinase</keyword>
<dbReference type="CDD" id="cd00082">
    <property type="entry name" value="HisKA"/>
    <property type="match status" value="1"/>
</dbReference>
<evidence type="ECO:0000313" key="8">
    <source>
        <dbReference type="EMBL" id="QEM13557.1"/>
    </source>
</evidence>
<feature type="domain" description="PAS" evidence="6">
    <location>
        <begin position="126"/>
        <end position="196"/>
    </location>
</feature>
<dbReference type="SUPFAM" id="SSF55785">
    <property type="entry name" value="PYP-like sensor domain (PAS domain)"/>
    <property type="match status" value="2"/>
</dbReference>
<dbReference type="EC" id="2.7.13.3" evidence="2"/>
<evidence type="ECO:0000256" key="1">
    <source>
        <dbReference type="ARBA" id="ARBA00000085"/>
    </source>
</evidence>